<dbReference type="InterPro" id="IPR013830">
    <property type="entry name" value="SGNH_hydro"/>
</dbReference>
<gene>
    <name evidence="4" type="ORF">HP507_09865</name>
</gene>
<dbReference type="SUPFAM" id="SSF52266">
    <property type="entry name" value="SGNH hydrolase"/>
    <property type="match status" value="1"/>
</dbReference>
<evidence type="ECO:0000259" key="3">
    <source>
        <dbReference type="Pfam" id="PF13472"/>
    </source>
</evidence>
<keyword evidence="2" id="KW-1133">Transmembrane helix</keyword>
<dbReference type="PANTHER" id="PTHR30383">
    <property type="entry name" value="THIOESTERASE 1/PROTEASE 1/LYSOPHOSPHOLIPASE L1"/>
    <property type="match status" value="1"/>
</dbReference>
<name>A0ABX2MFQ5_9MICO</name>
<keyword evidence="4" id="KW-0378">Hydrolase</keyword>
<dbReference type="GO" id="GO:0016787">
    <property type="term" value="F:hydrolase activity"/>
    <property type="evidence" value="ECO:0007669"/>
    <property type="project" value="UniProtKB-KW"/>
</dbReference>
<feature type="domain" description="SGNH hydrolase-type esterase" evidence="3">
    <location>
        <begin position="81"/>
        <end position="247"/>
    </location>
</feature>
<dbReference type="Pfam" id="PF13472">
    <property type="entry name" value="Lipase_GDSL_2"/>
    <property type="match status" value="1"/>
</dbReference>
<dbReference type="PANTHER" id="PTHR30383:SF5">
    <property type="entry name" value="SGNH HYDROLASE-TYPE ESTERASE DOMAIN-CONTAINING PROTEIN"/>
    <property type="match status" value="1"/>
</dbReference>
<feature type="region of interest" description="Disordered" evidence="1">
    <location>
        <begin position="1"/>
        <end position="21"/>
    </location>
</feature>
<evidence type="ECO:0000313" key="5">
    <source>
        <dbReference type="Proteomes" id="UP000573001"/>
    </source>
</evidence>
<accession>A0ABX2MFQ5</accession>
<dbReference type="InterPro" id="IPR051532">
    <property type="entry name" value="Ester_Hydrolysis_Enzymes"/>
</dbReference>
<sequence>MARRTDGGWPDGPRSLPVRRRRRSRRALPAVALGAMAVGVAGCLVLLPAVSDACQAVPEADDVSATRASAAISRGSDVLIVGDSYTTGRGSYDGAHGWAQDLATERGWDATIDGVPGTGYVNTGATNSTRWNYLSRIEQTASLDPDLVIVQGSQNDWLVSADTLERRVERTLRTVQRQWPDAVVVAIGPSAPRPRAETTTGISSAVAAGARAVGVPFIDALAGQWFTRANSASYAAPDGQHLNDAGYLYLAGRIDDALEELATPPDGEQCL</sequence>
<dbReference type="EMBL" id="JABMCE010000076">
    <property type="protein sequence ID" value="NUU14134.1"/>
    <property type="molecule type" value="Genomic_DNA"/>
</dbReference>
<organism evidence="4 5">
    <name type="scientific">Curtobacterium pusillum</name>
    <dbReference type="NCBI Taxonomy" id="69373"/>
    <lineage>
        <taxon>Bacteria</taxon>
        <taxon>Bacillati</taxon>
        <taxon>Actinomycetota</taxon>
        <taxon>Actinomycetes</taxon>
        <taxon>Micrococcales</taxon>
        <taxon>Microbacteriaceae</taxon>
        <taxon>Curtobacterium</taxon>
    </lineage>
</organism>
<evidence type="ECO:0000256" key="2">
    <source>
        <dbReference type="SAM" id="Phobius"/>
    </source>
</evidence>
<proteinExistence type="predicted"/>
<evidence type="ECO:0000313" key="4">
    <source>
        <dbReference type="EMBL" id="NUU14134.1"/>
    </source>
</evidence>
<reference evidence="4 5" key="1">
    <citation type="submission" date="2020-05" db="EMBL/GenBank/DDBJ databases">
        <title>Genome Sequencing of Type Strains.</title>
        <authorList>
            <person name="Lemaire J.F."/>
            <person name="Inderbitzin P."/>
            <person name="Gregorio O.A."/>
            <person name="Collins S.B."/>
            <person name="Wespe N."/>
            <person name="Knight-Connoni V."/>
        </authorList>
    </citation>
    <scope>NUCLEOTIDE SEQUENCE [LARGE SCALE GENOMIC DNA]</scope>
    <source>
        <strain evidence="4 5">ATCC 19096</strain>
    </source>
</reference>
<comment type="caution">
    <text evidence="4">The sequence shown here is derived from an EMBL/GenBank/DDBJ whole genome shotgun (WGS) entry which is preliminary data.</text>
</comment>
<dbReference type="CDD" id="cd00229">
    <property type="entry name" value="SGNH_hydrolase"/>
    <property type="match status" value="1"/>
</dbReference>
<keyword evidence="5" id="KW-1185">Reference proteome</keyword>
<feature type="transmembrane region" description="Helical" evidence="2">
    <location>
        <begin position="27"/>
        <end position="50"/>
    </location>
</feature>
<dbReference type="InterPro" id="IPR036514">
    <property type="entry name" value="SGNH_hydro_sf"/>
</dbReference>
<evidence type="ECO:0000256" key="1">
    <source>
        <dbReference type="SAM" id="MobiDB-lite"/>
    </source>
</evidence>
<dbReference type="RefSeq" id="WP_175351613.1">
    <property type="nucleotide sequence ID" value="NZ_BAAAWQ010000001.1"/>
</dbReference>
<keyword evidence="2" id="KW-0472">Membrane</keyword>
<dbReference type="Gene3D" id="3.40.50.1110">
    <property type="entry name" value="SGNH hydrolase"/>
    <property type="match status" value="1"/>
</dbReference>
<keyword evidence="2" id="KW-0812">Transmembrane</keyword>
<dbReference type="Proteomes" id="UP000573001">
    <property type="component" value="Unassembled WGS sequence"/>
</dbReference>
<protein>
    <submittedName>
        <fullName evidence="4">SGNH/GDSL hydrolase family protein</fullName>
    </submittedName>
</protein>